<evidence type="ECO:0000259" key="3">
    <source>
        <dbReference type="Pfam" id="PF13193"/>
    </source>
</evidence>
<feature type="domain" description="AMP-binding enzyme C-terminal" evidence="3">
    <location>
        <begin position="111"/>
        <end position="189"/>
    </location>
</feature>
<name>A0A3P7MTE9_CYLGO</name>
<dbReference type="Gene3D" id="3.30.300.30">
    <property type="match status" value="1"/>
</dbReference>
<dbReference type="Proteomes" id="UP000271889">
    <property type="component" value="Unassembled WGS sequence"/>
</dbReference>
<dbReference type="EMBL" id="UYRV01111938">
    <property type="protein sequence ID" value="VDN27123.1"/>
    <property type="molecule type" value="Genomic_DNA"/>
</dbReference>
<evidence type="ECO:0000256" key="2">
    <source>
        <dbReference type="ARBA" id="ARBA00022598"/>
    </source>
</evidence>
<evidence type="ECO:0000313" key="5">
    <source>
        <dbReference type="Proteomes" id="UP000271889"/>
    </source>
</evidence>
<gene>
    <name evidence="4" type="ORF">CGOC_LOCUS10571</name>
</gene>
<evidence type="ECO:0000256" key="1">
    <source>
        <dbReference type="ARBA" id="ARBA00006432"/>
    </source>
</evidence>
<dbReference type="SUPFAM" id="SSF56801">
    <property type="entry name" value="Acetyl-CoA synthetase-like"/>
    <property type="match status" value="1"/>
</dbReference>
<dbReference type="InterPro" id="IPR045851">
    <property type="entry name" value="AMP-bd_C_sf"/>
</dbReference>
<dbReference type="InterPro" id="IPR025110">
    <property type="entry name" value="AMP-bd_C"/>
</dbReference>
<dbReference type="Gene3D" id="3.40.50.12780">
    <property type="entry name" value="N-terminal domain of ligase-like"/>
    <property type="match status" value="1"/>
</dbReference>
<sequence length="201" mass="22214">MTEIVVLSHITPLGLLDDKHLGSCGKLLPGFEAKEGNNINEPNKTGELYIKSPTVMLGYFNMSSEDENVIDEKGWLRTGDLMYYDDDRFYYVVGRVKDLIKVNGIQVSPSELEDVILTHPSVKEVAVIGIDHPESGQVPKALVVLEDGADQQSISLKIKALVIQKLSHTKQLRGGVQICAELPRTSTGKIKRSELRKIVTS</sequence>
<dbReference type="OrthoDB" id="10253869at2759"/>
<organism evidence="4 5">
    <name type="scientific">Cylicostephanus goldi</name>
    <name type="common">Nematode worm</name>
    <dbReference type="NCBI Taxonomy" id="71465"/>
    <lineage>
        <taxon>Eukaryota</taxon>
        <taxon>Metazoa</taxon>
        <taxon>Ecdysozoa</taxon>
        <taxon>Nematoda</taxon>
        <taxon>Chromadorea</taxon>
        <taxon>Rhabditida</taxon>
        <taxon>Rhabditina</taxon>
        <taxon>Rhabditomorpha</taxon>
        <taxon>Strongyloidea</taxon>
        <taxon>Strongylidae</taxon>
        <taxon>Cylicostephanus</taxon>
    </lineage>
</organism>
<dbReference type="Pfam" id="PF13193">
    <property type="entry name" value="AMP-binding_C"/>
    <property type="match status" value="1"/>
</dbReference>
<dbReference type="GO" id="GO:0016405">
    <property type="term" value="F:CoA-ligase activity"/>
    <property type="evidence" value="ECO:0007669"/>
    <property type="project" value="TreeGrafter"/>
</dbReference>
<keyword evidence="2" id="KW-0436">Ligase</keyword>
<proteinExistence type="inferred from homology"/>
<dbReference type="InterPro" id="IPR042099">
    <property type="entry name" value="ANL_N_sf"/>
</dbReference>
<comment type="similarity">
    <text evidence="1">Belongs to the ATP-dependent AMP-binding enzyme family.</text>
</comment>
<accession>A0A3P7MTE9</accession>
<reference evidence="4 5" key="1">
    <citation type="submission" date="2018-11" db="EMBL/GenBank/DDBJ databases">
        <authorList>
            <consortium name="Pathogen Informatics"/>
        </authorList>
    </citation>
    <scope>NUCLEOTIDE SEQUENCE [LARGE SCALE GENOMIC DNA]</scope>
</reference>
<keyword evidence="5" id="KW-1185">Reference proteome</keyword>
<protein>
    <recommendedName>
        <fullName evidence="3">AMP-binding enzyme C-terminal domain-containing protein</fullName>
    </recommendedName>
</protein>
<dbReference type="AlphaFoldDB" id="A0A3P7MTE9"/>
<dbReference type="PANTHER" id="PTHR24096">
    <property type="entry name" value="LONG-CHAIN-FATTY-ACID--COA LIGASE"/>
    <property type="match status" value="1"/>
</dbReference>
<dbReference type="PANTHER" id="PTHR24096:SF149">
    <property type="entry name" value="AMP-BINDING DOMAIN-CONTAINING PROTEIN-RELATED"/>
    <property type="match status" value="1"/>
</dbReference>
<evidence type="ECO:0000313" key="4">
    <source>
        <dbReference type="EMBL" id="VDN27123.1"/>
    </source>
</evidence>